<dbReference type="EMBL" id="KN846951">
    <property type="protein sequence ID" value="KIV84724.1"/>
    <property type="molecule type" value="Genomic_DNA"/>
</dbReference>
<feature type="compositionally biased region" description="Basic residues" evidence="1">
    <location>
        <begin position="32"/>
        <end position="41"/>
    </location>
</feature>
<protein>
    <submittedName>
        <fullName evidence="2">Uncharacterized protein</fullName>
    </submittedName>
</protein>
<evidence type="ECO:0000313" key="3">
    <source>
        <dbReference type="Proteomes" id="UP000053599"/>
    </source>
</evidence>
<evidence type="ECO:0000313" key="2">
    <source>
        <dbReference type="EMBL" id="KIV84724.1"/>
    </source>
</evidence>
<reference evidence="2 3" key="1">
    <citation type="submission" date="2015-01" db="EMBL/GenBank/DDBJ databases">
        <title>The Genome Sequence of Exophiala sideris CBS121828.</title>
        <authorList>
            <consortium name="The Broad Institute Genomics Platform"/>
            <person name="Cuomo C."/>
            <person name="de Hoog S."/>
            <person name="Gorbushina A."/>
            <person name="Stielow B."/>
            <person name="Teixiera M."/>
            <person name="Abouelleil A."/>
            <person name="Chapman S.B."/>
            <person name="Priest M."/>
            <person name="Young S.K."/>
            <person name="Wortman J."/>
            <person name="Nusbaum C."/>
            <person name="Birren B."/>
        </authorList>
    </citation>
    <scope>NUCLEOTIDE SEQUENCE [LARGE SCALE GENOMIC DNA]</scope>
    <source>
        <strain evidence="2 3">CBS 121828</strain>
    </source>
</reference>
<name>A0A0D1YTB3_9EURO</name>
<dbReference type="Proteomes" id="UP000053599">
    <property type="component" value="Unassembled WGS sequence"/>
</dbReference>
<accession>A0A0D1YTB3</accession>
<organism evidence="2 3">
    <name type="scientific">Exophiala sideris</name>
    <dbReference type="NCBI Taxonomy" id="1016849"/>
    <lineage>
        <taxon>Eukaryota</taxon>
        <taxon>Fungi</taxon>
        <taxon>Dikarya</taxon>
        <taxon>Ascomycota</taxon>
        <taxon>Pezizomycotina</taxon>
        <taxon>Eurotiomycetes</taxon>
        <taxon>Chaetothyriomycetidae</taxon>
        <taxon>Chaetothyriales</taxon>
        <taxon>Herpotrichiellaceae</taxon>
        <taxon>Exophiala</taxon>
    </lineage>
</organism>
<feature type="compositionally biased region" description="Basic and acidic residues" evidence="1">
    <location>
        <begin position="42"/>
        <end position="70"/>
    </location>
</feature>
<dbReference type="OrthoDB" id="4115427at2759"/>
<dbReference type="HOGENOM" id="CLU_594514_0_0_1"/>
<feature type="region of interest" description="Disordered" evidence="1">
    <location>
        <begin position="32"/>
        <end position="74"/>
    </location>
</feature>
<proteinExistence type="predicted"/>
<evidence type="ECO:0000256" key="1">
    <source>
        <dbReference type="SAM" id="MobiDB-lite"/>
    </source>
</evidence>
<dbReference type="AlphaFoldDB" id="A0A0D1YTB3"/>
<gene>
    <name evidence="2" type="ORF">PV11_00490</name>
</gene>
<sequence length="458" mass="51761">MASVNVKQPRERGYKQHLLSWRSGPSVRVRSRARNVKFHTPRKNEPGDFEPKPGVFRSKDQSTGEADHVHGQPVTPSALVKPEQFIKPFQIEYALAPALSLYIRDVSPSFHRRQYRQPEGVDGSLLQSVVPFVMTHDVVQYSCGAVTLLVQDFTRTCIPRLTPQVYQLLEKTYAALRRSIAEGRSSLDATIWGIEALVAVWNFLGEYERTAIHVKAMQDLLDAYGGYEALGFDGFLAWTVKSYFSHFKAMKIVHAETENIDPRFQTIADAKYCDQASRAMSNVPKGLRTIIANCMLTYQCISLIGTISDWDIQWRNDPLSKQVDEDRHLHVARCVNLLQTSNSAHQHDLLVSLALLSYCCYRGSEINSCWIVNCYVQICCKSLMVLNFGTCDPALVMWAARMLRAVYGSDNMSCTFSNRLMAAAVARRSSTQVPGVSDCGRFFWDDSLTNDLRASYKR</sequence>